<keyword evidence="10 15" id="KW-0067">ATP-binding</keyword>
<dbReference type="OMA" id="YDKQGGG"/>
<dbReference type="InterPro" id="IPR041569">
    <property type="entry name" value="AAA_lid_3"/>
</dbReference>
<dbReference type="GO" id="GO:0008270">
    <property type="term" value="F:zinc ion binding"/>
    <property type="evidence" value="ECO:0007669"/>
    <property type="project" value="UniProtKB-UniRule"/>
</dbReference>
<proteinExistence type="inferred from homology"/>
<comment type="caution">
    <text evidence="19">The sequence shown here is derived from an EMBL/GenBank/DDBJ whole genome shotgun (WGS) entry which is preliminary data.</text>
</comment>
<reference evidence="19 20" key="1">
    <citation type="journal article" date="2016" name="Genome Announc.">
        <title>Draft Genome Sequences of Five Rapidly Growing Mycobacterium Species, M. thermoresistibile, M. fortuitum subsp. acetamidolyticum, M. canariasense, M. brisbanense, and M. novocastrense.</title>
        <authorList>
            <person name="Katahira K."/>
            <person name="Ogura Y."/>
            <person name="Gotoh Y."/>
            <person name="Hayashi T."/>
        </authorList>
    </citation>
    <scope>NUCLEOTIDE SEQUENCE [LARGE SCALE GENOMIC DNA]</scope>
    <source>
        <strain evidence="19 20">JCM6362</strain>
    </source>
</reference>
<keyword evidence="3 15" id="KW-1003">Cell membrane</keyword>
<dbReference type="InterPro" id="IPR003960">
    <property type="entry name" value="ATPase_AAA_CS"/>
</dbReference>
<keyword evidence="5 15" id="KW-0812">Transmembrane</keyword>
<dbReference type="Pfam" id="PF06480">
    <property type="entry name" value="FtsH_ext"/>
    <property type="match status" value="1"/>
</dbReference>
<feature type="binding site" evidence="15">
    <location>
        <begin position="262"/>
        <end position="269"/>
    </location>
    <ligand>
        <name>ATP</name>
        <dbReference type="ChEBI" id="CHEBI:30616"/>
    </ligand>
</feature>
<evidence type="ECO:0000256" key="14">
    <source>
        <dbReference type="ARBA" id="ARBA00061570"/>
    </source>
</evidence>
<dbReference type="GO" id="GO:0004222">
    <property type="term" value="F:metalloendopeptidase activity"/>
    <property type="evidence" value="ECO:0007669"/>
    <property type="project" value="InterPro"/>
</dbReference>
<dbReference type="GO" id="GO:0016887">
    <property type="term" value="F:ATP hydrolysis activity"/>
    <property type="evidence" value="ECO:0007669"/>
    <property type="project" value="UniProtKB-UniRule"/>
</dbReference>
<dbReference type="Gene3D" id="1.10.8.60">
    <property type="match status" value="1"/>
</dbReference>
<dbReference type="CDD" id="cd19501">
    <property type="entry name" value="RecA-like_FtsH"/>
    <property type="match status" value="1"/>
</dbReference>
<dbReference type="Pfam" id="PF00004">
    <property type="entry name" value="AAA"/>
    <property type="match status" value="1"/>
</dbReference>
<keyword evidence="8 15" id="KW-0378">Hydrolase</keyword>
<comment type="subunit">
    <text evidence="15">Homohexamer.</text>
</comment>
<dbReference type="NCBIfam" id="TIGR01241">
    <property type="entry name" value="FtsH_fam"/>
    <property type="match status" value="1"/>
</dbReference>
<accession>A0A124E8Y3</accession>
<dbReference type="PANTHER" id="PTHR23076">
    <property type="entry name" value="METALLOPROTEASE M41 FTSH"/>
    <property type="match status" value="1"/>
</dbReference>
<dbReference type="GO" id="GO:0004176">
    <property type="term" value="F:ATP-dependent peptidase activity"/>
    <property type="evidence" value="ECO:0007669"/>
    <property type="project" value="InterPro"/>
</dbReference>
<dbReference type="InterPro" id="IPR003593">
    <property type="entry name" value="AAA+_ATPase"/>
</dbReference>
<dbReference type="PROSITE" id="PS00674">
    <property type="entry name" value="AAA"/>
    <property type="match status" value="1"/>
</dbReference>
<evidence type="ECO:0000256" key="1">
    <source>
        <dbReference type="ARBA" id="ARBA00004370"/>
    </source>
</evidence>
<comment type="similarity">
    <text evidence="2 15">In the C-terminal section; belongs to the peptidase M41 family.</text>
</comment>
<dbReference type="GO" id="GO:0005886">
    <property type="term" value="C:plasma membrane"/>
    <property type="evidence" value="ECO:0007669"/>
    <property type="project" value="UniProtKB-SubCell"/>
</dbReference>
<reference evidence="20" key="2">
    <citation type="submission" date="2016-02" db="EMBL/GenBank/DDBJ databases">
        <title>Draft genome sequence of five rapidly growing Mycobacterium species.</title>
        <authorList>
            <person name="Katahira K."/>
            <person name="Gotou Y."/>
            <person name="Iida K."/>
            <person name="Ogura Y."/>
            <person name="Hayashi T."/>
        </authorList>
    </citation>
    <scope>NUCLEOTIDE SEQUENCE [LARGE SCALE GENOMIC DNA]</scope>
    <source>
        <strain evidence="20">JCM6362</strain>
    </source>
</reference>
<evidence type="ECO:0000259" key="18">
    <source>
        <dbReference type="SMART" id="SM00382"/>
    </source>
</evidence>
<evidence type="ECO:0000313" key="19">
    <source>
        <dbReference type="EMBL" id="GAT17126.1"/>
    </source>
</evidence>
<protein>
    <recommendedName>
        <fullName evidence="15">ATP-dependent zinc metalloprotease FtsH</fullName>
        <ecNumber evidence="15">3.4.24.-</ecNumber>
    </recommendedName>
</protein>
<dbReference type="FunFam" id="1.10.8.60:FF:000001">
    <property type="entry name" value="ATP-dependent zinc metalloprotease FtsH"/>
    <property type="match status" value="1"/>
</dbReference>
<dbReference type="InterPro" id="IPR003959">
    <property type="entry name" value="ATPase_AAA_core"/>
</dbReference>
<dbReference type="InterPro" id="IPR011546">
    <property type="entry name" value="Pept_M41_FtsH_extracell"/>
</dbReference>
<dbReference type="EMBL" id="BCTB01000050">
    <property type="protein sequence ID" value="GAT17126.1"/>
    <property type="molecule type" value="Genomic_DNA"/>
</dbReference>
<keyword evidence="4 15" id="KW-0645">Protease</keyword>
<dbReference type="SMART" id="SM00382">
    <property type="entry name" value="AAA"/>
    <property type="match status" value="1"/>
</dbReference>
<keyword evidence="12 15" id="KW-0482">Metalloprotease</keyword>
<dbReference type="InterPro" id="IPR037219">
    <property type="entry name" value="Peptidase_M41-like"/>
</dbReference>
<evidence type="ECO:0000256" key="5">
    <source>
        <dbReference type="ARBA" id="ARBA00022692"/>
    </source>
</evidence>
<keyword evidence="7 15" id="KW-0547">Nucleotide-binding</keyword>
<comment type="similarity">
    <text evidence="14 15">In the central section; belongs to the AAA ATPase family.</text>
</comment>
<feature type="binding site" evidence="15">
    <location>
        <position position="484"/>
    </location>
    <ligand>
        <name>Zn(2+)</name>
        <dbReference type="ChEBI" id="CHEBI:29105"/>
        <note>catalytic</note>
    </ligand>
</feature>
<evidence type="ECO:0000256" key="3">
    <source>
        <dbReference type="ARBA" id="ARBA00022475"/>
    </source>
</evidence>
<dbReference type="Gene3D" id="3.30.720.210">
    <property type="match status" value="1"/>
</dbReference>
<dbReference type="EC" id="3.4.24.-" evidence="15"/>
<dbReference type="GO" id="GO:0005524">
    <property type="term" value="F:ATP binding"/>
    <property type="evidence" value="ECO:0007669"/>
    <property type="project" value="UniProtKB-UniRule"/>
</dbReference>
<dbReference type="Proteomes" id="UP000069654">
    <property type="component" value="Unassembled WGS sequence"/>
</dbReference>
<dbReference type="OrthoDB" id="9809379at2"/>
<dbReference type="InterPro" id="IPR000642">
    <property type="entry name" value="Peptidase_M41"/>
</dbReference>
<comment type="subcellular location">
    <subcellularLocation>
        <location evidence="15">Cell membrane</location>
        <topology evidence="15">Multi-pass membrane protein</topology>
        <orientation evidence="15">Cytoplasmic side</orientation>
    </subcellularLocation>
    <subcellularLocation>
        <location evidence="1">Membrane</location>
    </subcellularLocation>
</comment>
<evidence type="ECO:0000256" key="8">
    <source>
        <dbReference type="ARBA" id="ARBA00022801"/>
    </source>
</evidence>
<evidence type="ECO:0000256" key="6">
    <source>
        <dbReference type="ARBA" id="ARBA00022723"/>
    </source>
</evidence>
<gene>
    <name evidence="15" type="primary">ftsH</name>
    <name evidence="19" type="ORF">RMCT_4095</name>
</gene>
<dbReference type="SUPFAM" id="SSF140990">
    <property type="entry name" value="FtsH protease domain-like"/>
    <property type="match status" value="1"/>
</dbReference>
<dbReference type="Pfam" id="PF17862">
    <property type="entry name" value="AAA_lid_3"/>
    <property type="match status" value="1"/>
</dbReference>
<feature type="domain" description="AAA+ ATPase" evidence="18">
    <location>
        <begin position="254"/>
        <end position="394"/>
    </location>
</feature>
<evidence type="ECO:0000256" key="7">
    <source>
        <dbReference type="ARBA" id="ARBA00022741"/>
    </source>
</evidence>
<keyword evidence="11 15" id="KW-1133">Transmembrane helix</keyword>
<feature type="transmembrane region" description="Helical" evidence="15">
    <location>
        <begin position="165"/>
        <end position="187"/>
    </location>
</feature>
<comment type="function">
    <text evidence="15">Acts as a processive, ATP-dependent zinc metallopeptidase for both cytoplasmic and membrane proteins. Plays a role in the quality control of integral membrane proteins.</text>
</comment>
<dbReference type="FunFam" id="1.20.58.760:FF:000001">
    <property type="entry name" value="ATP-dependent zinc metalloprotease FtsH"/>
    <property type="match status" value="1"/>
</dbReference>
<dbReference type="PANTHER" id="PTHR23076:SF97">
    <property type="entry name" value="ATP-DEPENDENT ZINC METALLOPROTEASE YME1L1"/>
    <property type="match status" value="1"/>
</dbReference>
<comment type="similarity">
    <text evidence="16">Belongs to the AAA ATPase family.</text>
</comment>
<feature type="transmembrane region" description="Helical" evidence="15">
    <location>
        <begin position="54"/>
        <end position="71"/>
    </location>
</feature>
<evidence type="ECO:0000313" key="20">
    <source>
        <dbReference type="Proteomes" id="UP000069654"/>
    </source>
</evidence>
<keyword evidence="6 15" id="KW-0479">Metal-binding</keyword>
<dbReference type="SUPFAM" id="SSF52540">
    <property type="entry name" value="P-loop containing nucleoside triphosphate hydrolases"/>
    <property type="match status" value="1"/>
</dbReference>
<evidence type="ECO:0000256" key="10">
    <source>
        <dbReference type="ARBA" id="ARBA00022840"/>
    </source>
</evidence>
<evidence type="ECO:0000256" key="4">
    <source>
        <dbReference type="ARBA" id="ARBA00022670"/>
    </source>
</evidence>
<dbReference type="Pfam" id="PF01434">
    <property type="entry name" value="Peptidase_M41"/>
    <property type="match status" value="1"/>
</dbReference>
<dbReference type="STRING" id="1797.RMCT_4095"/>
<dbReference type="InterPro" id="IPR027417">
    <property type="entry name" value="P-loop_NTPase"/>
</dbReference>
<evidence type="ECO:0000256" key="11">
    <source>
        <dbReference type="ARBA" id="ARBA00022989"/>
    </source>
</evidence>
<evidence type="ECO:0000256" key="15">
    <source>
        <dbReference type="HAMAP-Rule" id="MF_01458"/>
    </source>
</evidence>
<feature type="binding site" evidence="15">
    <location>
        <position position="488"/>
    </location>
    <ligand>
        <name>Zn(2+)</name>
        <dbReference type="ChEBI" id="CHEBI:29105"/>
        <note>catalytic</note>
    </ligand>
</feature>
<comment type="cofactor">
    <cofactor evidence="15">
        <name>Zn(2+)</name>
        <dbReference type="ChEBI" id="CHEBI:29105"/>
    </cofactor>
    <text evidence="15">Binds 1 zinc ion per subunit.</text>
</comment>
<feature type="region of interest" description="Disordered" evidence="17">
    <location>
        <begin position="1"/>
        <end position="46"/>
    </location>
</feature>
<dbReference type="HAMAP" id="MF_01458">
    <property type="entry name" value="FtsH"/>
    <property type="match status" value="1"/>
</dbReference>
<keyword evidence="13 15" id="KW-0472">Membrane</keyword>
<keyword evidence="9 15" id="KW-0862">Zinc</keyword>
<dbReference type="Gene3D" id="1.20.58.760">
    <property type="entry name" value="Peptidase M41"/>
    <property type="match status" value="1"/>
</dbReference>
<feature type="active site" evidence="15">
    <location>
        <position position="485"/>
    </location>
</feature>
<dbReference type="AlphaFoldDB" id="A0A124E8Y3"/>
<organism evidence="19 20">
    <name type="scientific">Mycolicibacterium thermoresistibile</name>
    <name type="common">Mycobacterium thermoresistibile</name>
    <dbReference type="NCBI Taxonomy" id="1797"/>
    <lineage>
        <taxon>Bacteria</taxon>
        <taxon>Bacillati</taxon>
        <taxon>Actinomycetota</taxon>
        <taxon>Actinomycetes</taxon>
        <taxon>Mycobacteriales</taxon>
        <taxon>Mycobacteriaceae</taxon>
        <taxon>Mycolicibacterium</taxon>
    </lineage>
</organism>
<feature type="binding site" evidence="15">
    <location>
        <position position="560"/>
    </location>
    <ligand>
        <name>Zn(2+)</name>
        <dbReference type="ChEBI" id="CHEBI:29105"/>
        <note>catalytic</note>
    </ligand>
</feature>
<evidence type="ECO:0000256" key="13">
    <source>
        <dbReference type="ARBA" id="ARBA00023136"/>
    </source>
</evidence>
<dbReference type="Gene3D" id="3.40.50.300">
    <property type="entry name" value="P-loop containing nucleotide triphosphate hydrolases"/>
    <property type="match status" value="1"/>
</dbReference>
<dbReference type="GO" id="GO:0006508">
    <property type="term" value="P:proteolysis"/>
    <property type="evidence" value="ECO:0007669"/>
    <property type="project" value="UniProtKB-KW"/>
</dbReference>
<evidence type="ECO:0000256" key="9">
    <source>
        <dbReference type="ARBA" id="ARBA00022833"/>
    </source>
</evidence>
<dbReference type="GO" id="GO:0030163">
    <property type="term" value="P:protein catabolic process"/>
    <property type="evidence" value="ECO:0007669"/>
    <property type="project" value="UniProtKB-UniRule"/>
</dbReference>
<evidence type="ECO:0000256" key="2">
    <source>
        <dbReference type="ARBA" id="ARBA00010044"/>
    </source>
</evidence>
<dbReference type="RefSeq" id="WP_003924414.1">
    <property type="nucleotide sequence ID" value="NZ_BCTB01000050.1"/>
</dbReference>
<name>A0A124E8Y3_MYCTH</name>
<evidence type="ECO:0000256" key="16">
    <source>
        <dbReference type="RuleBase" id="RU003651"/>
    </source>
</evidence>
<dbReference type="InterPro" id="IPR005936">
    <property type="entry name" value="FtsH"/>
</dbReference>
<sequence length="674" mass="72901">MAKSRDSARSADTLDQASPRPGAKPEPKPWRTEGLPASDDAADGRPPRPPWWRILIYLGLGYLIVFAMLSFQDNLGGPTQIPYTEFTTQVAERNVSEVFSRGETIQGTLREARPIPGQESSEDGPQTYQKFTTERPTFAQDDLLAALEAGGATVSAEPLTEERGIWVNLLISMLPILLLFGFWYWLFKRSQRAMTGMGGGLFGLGGEKKKPVDPESVRTTFADVAGIDEVKAEISEIVDYLRNPEKYRKLGARAPKGVLLTGPPGTGKTLLARATAGEANVPFFSASGSEFIEMIVGVGANRVRELFQEARKVAPSIIFIDEIDTIGRARSAGATIGGHDEREQTLNQVLTEMDGFSGSEGVVVLAATNRPDILDPALTRAGRFDRTIAVNPPDRKGRADILRVHTRKVPLADEVDLDQIAAMTPGMTGADLANLVNEAALTAARTGQPQVTNRIFSEALEKIQLGTARNLVLPEEDRRRTAYHEAGHALLGMLQPGADPVRKVSIIPRGHALGVTLSTPEEDRYGYTAEYLRGRIIGALGGMAAEEEVFGVVTTGSESDLETATGIARNMIGRWGMSERVGPVSVLPKEGDPRMAGVSDDMLSAVDEEVRRLIDECYAEARKLLRENRDRLDNIVAELLEHETLDEHQVYAAAGLAPVTAAGLGTAASATGNR</sequence>
<evidence type="ECO:0000256" key="12">
    <source>
        <dbReference type="ARBA" id="ARBA00023049"/>
    </source>
</evidence>
<dbReference type="FunFam" id="3.40.50.300:FF:000001">
    <property type="entry name" value="ATP-dependent zinc metalloprotease FtsH"/>
    <property type="match status" value="1"/>
</dbReference>
<evidence type="ECO:0000256" key="17">
    <source>
        <dbReference type="SAM" id="MobiDB-lite"/>
    </source>
</evidence>